<dbReference type="InterPro" id="IPR010730">
    <property type="entry name" value="HET"/>
</dbReference>
<organism evidence="2 3">
    <name type="scientific">Phaeosphaeria nodorum (strain SN15 / ATCC MYA-4574 / FGSC 10173)</name>
    <name type="common">Glume blotch fungus</name>
    <name type="synonym">Parastagonospora nodorum</name>
    <dbReference type="NCBI Taxonomy" id="321614"/>
    <lineage>
        <taxon>Eukaryota</taxon>
        <taxon>Fungi</taxon>
        <taxon>Dikarya</taxon>
        <taxon>Ascomycota</taxon>
        <taxon>Pezizomycotina</taxon>
        <taxon>Dothideomycetes</taxon>
        <taxon>Pleosporomycetidae</taxon>
        <taxon>Pleosporales</taxon>
        <taxon>Pleosporineae</taxon>
        <taxon>Phaeosphaeriaceae</taxon>
        <taxon>Parastagonospora</taxon>
    </lineage>
</organism>
<dbReference type="VEuPathDB" id="FungiDB:JI435_438110"/>
<accession>A0A7U2I5M8</accession>
<dbReference type="Pfam" id="PF06985">
    <property type="entry name" value="HET"/>
    <property type="match status" value="1"/>
</dbReference>
<gene>
    <name evidence="2" type="ORF">JI435_438110</name>
</gene>
<feature type="domain" description="Heterokaryon incompatibility" evidence="1">
    <location>
        <begin position="41"/>
        <end position="138"/>
    </location>
</feature>
<sequence length="151" mass="17498">MAGLVPLQNITLSFHIWLIRIDPDGRLSLVEYIDNKPIPPYGILSHTWLLAKDEVTFKDMQEHRGSEKKGYAKITFCVEQAQRNGLKFFWVDTCCINKTSSADLSEAINSMYTWYRKSSRCYVYLSDVCNDTSEGVDKDARRWKTAFKNSR</sequence>
<evidence type="ECO:0000259" key="1">
    <source>
        <dbReference type="Pfam" id="PF06985"/>
    </source>
</evidence>
<proteinExistence type="predicted"/>
<dbReference type="PANTHER" id="PTHR10622">
    <property type="entry name" value="HET DOMAIN-CONTAINING PROTEIN"/>
    <property type="match status" value="1"/>
</dbReference>
<protein>
    <recommendedName>
        <fullName evidence="1">Heterokaryon incompatibility domain-containing protein</fullName>
    </recommendedName>
</protein>
<dbReference type="AlphaFoldDB" id="A0A7U2I5M8"/>
<dbReference type="Proteomes" id="UP000663193">
    <property type="component" value="Chromosome 10"/>
</dbReference>
<dbReference type="OrthoDB" id="674604at2759"/>
<dbReference type="EMBL" id="CP069032">
    <property type="protein sequence ID" value="QRD00273.1"/>
    <property type="molecule type" value="Genomic_DNA"/>
</dbReference>
<evidence type="ECO:0000313" key="3">
    <source>
        <dbReference type="Proteomes" id="UP000663193"/>
    </source>
</evidence>
<keyword evidence="3" id="KW-1185">Reference proteome</keyword>
<evidence type="ECO:0000313" key="2">
    <source>
        <dbReference type="EMBL" id="QRD00273.1"/>
    </source>
</evidence>
<reference evidence="3" key="1">
    <citation type="journal article" date="2021" name="BMC Genomics">
        <title>Chromosome-level genome assembly and manually-curated proteome of model necrotroph Parastagonospora nodorum Sn15 reveals a genome-wide trove of candidate effector homologs, and redundancy of virulence-related functions within an accessory chromosome.</title>
        <authorList>
            <person name="Bertazzoni S."/>
            <person name="Jones D.A.B."/>
            <person name="Phan H.T."/>
            <person name="Tan K.-C."/>
            <person name="Hane J.K."/>
        </authorList>
    </citation>
    <scope>NUCLEOTIDE SEQUENCE [LARGE SCALE GENOMIC DNA]</scope>
    <source>
        <strain evidence="3">SN15 / ATCC MYA-4574 / FGSC 10173)</strain>
    </source>
</reference>
<dbReference type="PANTHER" id="PTHR10622:SF10">
    <property type="entry name" value="HET DOMAIN-CONTAINING PROTEIN"/>
    <property type="match status" value="1"/>
</dbReference>
<name>A0A7U2I5M8_PHANO</name>